<dbReference type="Proteomes" id="UP000176005">
    <property type="component" value="Unassembled WGS sequence"/>
</dbReference>
<gene>
    <name evidence="2" type="ORF">AN218_04570</name>
</gene>
<proteinExistence type="predicted"/>
<evidence type="ECO:0000313" key="3">
    <source>
        <dbReference type="Proteomes" id="UP000176005"/>
    </source>
</evidence>
<feature type="region of interest" description="Disordered" evidence="1">
    <location>
        <begin position="95"/>
        <end position="127"/>
    </location>
</feature>
<protein>
    <submittedName>
        <fullName evidence="2">Uncharacterized protein</fullName>
    </submittedName>
</protein>
<evidence type="ECO:0000313" key="2">
    <source>
        <dbReference type="EMBL" id="OEV13226.1"/>
    </source>
</evidence>
<keyword evidence="3" id="KW-1185">Reference proteome</keyword>
<name>A0A1E7LAK5_9ACTN</name>
<reference evidence="2 3" key="1">
    <citation type="journal article" date="2016" name="Front. Microbiol.">
        <title>Comparative Genomics Analysis of Streptomyces Species Reveals Their Adaptation to the Marine Environment and Their Diversity at the Genomic Level.</title>
        <authorList>
            <person name="Tian X."/>
            <person name="Zhang Z."/>
            <person name="Yang T."/>
            <person name="Chen M."/>
            <person name="Li J."/>
            <person name="Chen F."/>
            <person name="Yang J."/>
            <person name="Li W."/>
            <person name="Zhang B."/>
            <person name="Zhang Z."/>
            <person name="Wu J."/>
            <person name="Zhang C."/>
            <person name="Long L."/>
            <person name="Xiao J."/>
        </authorList>
    </citation>
    <scope>NUCLEOTIDE SEQUENCE [LARGE SCALE GENOMIC DNA]</scope>
    <source>
        <strain evidence="2 3">SCSIO 10429</strain>
    </source>
</reference>
<dbReference type="AlphaFoldDB" id="A0A1E7LAK5"/>
<accession>A0A1E7LAK5</accession>
<dbReference type="EMBL" id="LJGW01000091">
    <property type="protein sequence ID" value="OEV13226.1"/>
    <property type="molecule type" value="Genomic_DNA"/>
</dbReference>
<dbReference type="RefSeq" id="WP_070015313.1">
    <property type="nucleotide sequence ID" value="NZ_LJGW01000091.1"/>
</dbReference>
<comment type="caution">
    <text evidence="2">The sequence shown here is derived from an EMBL/GenBank/DDBJ whole genome shotgun (WGS) entry which is preliminary data.</text>
</comment>
<organism evidence="2 3">
    <name type="scientific">Streptomyces nanshensis</name>
    <dbReference type="NCBI Taxonomy" id="518642"/>
    <lineage>
        <taxon>Bacteria</taxon>
        <taxon>Bacillati</taxon>
        <taxon>Actinomycetota</taxon>
        <taxon>Actinomycetes</taxon>
        <taxon>Kitasatosporales</taxon>
        <taxon>Streptomycetaceae</taxon>
        <taxon>Streptomyces</taxon>
    </lineage>
</organism>
<feature type="region of interest" description="Disordered" evidence="1">
    <location>
        <begin position="1"/>
        <end position="21"/>
    </location>
</feature>
<sequence length="127" mass="13779">MSETPNTAPVAMTLPPVPDPTGGDGYDWMAKLDRGWRPVAGIKGTMIGDWPYVVVAHYDSPATGAYGVTVYLEGDVETHAYTSRTERDRHTVLKYAEDAQDEGDGHGERTEPHRDANGGVDGHSRPV</sequence>
<evidence type="ECO:0000256" key="1">
    <source>
        <dbReference type="SAM" id="MobiDB-lite"/>
    </source>
</evidence>